<dbReference type="EMBL" id="BAABRU010000008">
    <property type="protein sequence ID" value="GAA5528815.1"/>
    <property type="molecule type" value="Genomic_DNA"/>
</dbReference>
<accession>A0ABP9X069</accession>
<dbReference type="Pfam" id="PF24447">
    <property type="entry name" value="RE_BanI"/>
    <property type="match status" value="1"/>
</dbReference>
<evidence type="ECO:0000313" key="3">
    <source>
        <dbReference type="EMBL" id="GAA5528815.1"/>
    </source>
</evidence>
<evidence type="ECO:0000313" key="4">
    <source>
        <dbReference type="Proteomes" id="UP001428290"/>
    </source>
</evidence>
<keyword evidence="4" id="KW-1185">Reference proteome</keyword>
<protein>
    <submittedName>
        <fullName evidence="3">Type-2 restriction enzyme BanI</fullName>
    </submittedName>
</protein>
<sequence length="345" mass="39458">MNYQRSFEDLESNAIKWWPQELSAIVAQTSIFPILIESQEKFIKILKLPIHYPEQIFEAITSENMPANLFLKHLVVLADYGGEMIQRLVKDFQEIFPQDISTSKYYMDYVYNSNKYRYIFKDLPTGGMGNKKLAIDGKSIILERSLSNIYYDMIMILLYGSTTEQFNLAGLEKCEIGMILGNNHLVDTYMNQKYINVSRITNGAKANSLGQIAQTYVCDILSKYLPNDYNITRNGRILLSDLSNPDSTKTPFDILVEFADKKVGIEVSFQVTTNSTIERKAGQARDRQNRMHAQNYWIAYVIDGAGNFDRPSAIRKICQYSDCTVAYSESEIAVLAAFIQEKFNA</sequence>
<name>A0ABP9X069_9CHLR</name>
<dbReference type="InterPro" id="IPR058973">
    <property type="entry name" value="RE_BanI/HgiCI_C"/>
</dbReference>
<evidence type="ECO:0000259" key="1">
    <source>
        <dbReference type="Pfam" id="PF24447"/>
    </source>
</evidence>
<reference evidence="3 4" key="1">
    <citation type="submission" date="2024-02" db="EMBL/GenBank/DDBJ databases">
        <title>Herpetosiphon gulosus NBRC 112829.</title>
        <authorList>
            <person name="Ichikawa N."/>
            <person name="Katano-Makiyama Y."/>
            <person name="Hidaka K."/>
        </authorList>
    </citation>
    <scope>NUCLEOTIDE SEQUENCE [LARGE SCALE GENOMIC DNA]</scope>
    <source>
        <strain evidence="3 4">NBRC 112829</strain>
    </source>
</reference>
<organism evidence="3 4">
    <name type="scientific">Herpetosiphon gulosus</name>
    <dbReference type="NCBI Taxonomy" id="1973496"/>
    <lineage>
        <taxon>Bacteria</taxon>
        <taxon>Bacillati</taxon>
        <taxon>Chloroflexota</taxon>
        <taxon>Chloroflexia</taxon>
        <taxon>Herpetosiphonales</taxon>
        <taxon>Herpetosiphonaceae</taxon>
        <taxon>Herpetosiphon</taxon>
    </lineage>
</organism>
<proteinExistence type="predicted"/>
<dbReference type="Pfam" id="PF26568">
    <property type="entry name" value="RE_BanI_C"/>
    <property type="match status" value="1"/>
</dbReference>
<dbReference type="InterPro" id="IPR058974">
    <property type="entry name" value="RE_BanI/HgiCI_N"/>
</dbReference>
<feature type="domain" description="BanI/HgiCI C-terminal" evidence="2">
    <location>
        <begin position="186"/>
        <end position="342"/>
    </location>
</feature>
<dbReference type="Proteomes" id="UP001428290">
    <property type="component" value="Unassembled WGS sequence"/>
</dbReference>
<feature type="domain" description="BanI/HgiCI N-terminal" evidence="1">
    <location>
        <begin position="17"/>
        <end position="181"/>
    </location>
</feature>
<dbReference type="RefSeq" id="WP_345722431.1">
    <property type="nucleotide sequence ID" value="NZ_BAABRU010000008.1"/>
</dbReference>
<evidence type="ECO:0000259" key="2">
    <source>
        <dbReference type="Pfam" id="PF26568"/>
    </source>
</evidence>
<gene>
    <name evidence="3" type="primary">banIR</name>
    <name evidence="3" type="ORF">Hgul01_02617</name>
</gene>
<comment type="caution">
    <text evidence="3">The sequence shown here is derived from an EMBL/GenBank/DDBJ whole genome shotgun (WGS) entry which is preliminary data.</text>
</comment>